<keyword evidence="2" id="KW-1185">Reference proteome</keyword>
<name>A0ACC2N969_9HYME</name>
<comment type="caution">
    <text evidence="1">The sequence shown here is derived from an EMBL/GenBank/DDBJ whole genome shotgun (WGS) entry which is preliminary data.</text>
</comment>
<reference evidence="1" key="1">
    <citation type="submission" date="2023-04" db="EMBL/GenBank/DDBJ databases">
        <title>A chromosome-level genome assembly of the parasitoid wasp Eretmocerus hayati.</title>
        <authorList>
            <person name="Zhong Y."/>
            <person name="Liu S."/>
            <person name="Liu Y."/>
        </authorList>
    </citation>
    <scope>NUCLEOTIDE SEQUENCE</scope>
    <source>
        <strain evidence="1">ZJU_SS_LIU_2023</strain>
    </source>
</reference>
<organism evidence="1 2">
    <name type="scientific">Eretmocerus hayati</name>
    <dbReference type="NCBI Taxonomy" id="131215"/>
    <lineage>
        <taxon>Eukaryota</taxon>
        <taxon>Metazoa</taxon>
        <taxon>Ecdysozoa</taxon>
        <taxon>Arthropoda</taxon>
        <taxon>Hexapoda</taxon>
        <taxon>Insecta</taxon>
        <taxon>Pterygota</taxon>
        <taxon>Neoptera</taxon>
        <taxon>Endopterygota</taxon>
        <taxon>Hymenoptera</taxon>
        <taxon>Apocrita</taxon>
        <taxon>Proctotrupomorpha</taxon>
        <taxon>Chalcidoidea</taxon>
        <taxon>Aphelinidae</taxon>
        <taxon>Aphelininae</taxon>
        <taxon>Eretmocerus</taxon>
    </lineage>
</organism>
<gene>
    <name evidence="1" type="ORF">QAD02_007857</name>
</gene>
<sequence>MERLSCLECKQLINEGVDGLSSHLKIRHGLTLDRGMGSTGFVCGQSRCLQNYEYFKNLRQNILTKHSRVAQVGHDGLDERGVLRNPQENNFNPAMDIDDHGDDEGIGSQANQHQNVDTETEDANSPFDLRSEIIKIICRLHACKSMTGAMIKVVLEEFEDLFHQYCSVTKEKVINRLFIGQVVTQNLVEDVNFIFDMGRPFEGLKNHKQQIQAIVTHSHYIEPLEILLGYSMDMKLDKRNRKYQLAGVPETFQYVPVIEVLRMILSNKSIREAIENERSSPNGIFGSFIVGENSRTHPFYQRFPHSIRLRLYYNELGITNPLGSKTGIHKLGVFYFKNGSLPEKMNSVLNSIHILAVFCYPDVHYGFDRILSPFFDDLARLESDDGVPLEYGDGIYILKASIESFCGDGAAVHAVNEFLGSAANSFCRLCTYSKTNLHQGSLQLGQPRTRELFDEHLEFLATSNYSSAARTATGLRGLSP</sequence>
<protein>
    <submittedName>
        <fullName evidence="1">Uncharacterized protein</fullName>
    </submittedName>
</protein>
<dbReference type="Proteomes" id="UP001239111">
    <property type="component" value="Chromosome 4"/>
</dbReference>
<evidence type="ECO:0000313" key="1">
    <source>
        <dbReference type="EMBL" id="KAJ8666195.1"/>
    </source>
</evidence>
<dbReference type="EMBL" id="CM056744">
    <property type="protein sequence ID" value="KAJ8666195.1"/>
    <property type="molecule type" value="Genomic_DNA"/>
</dbReference>
<evidence type="ECO:0000313" key="2">
    <source>
        <dbReference type="Proteomes" id="UP001239111"/>
    </source>
</evidence>
<accession>A0ACC2N969</accession>
<proteinExistence type="predicted"/>